<feature type="transmembrane region" description="Helical" evidence="9">
    <location>
        <begin position="235"/>
        <end position="258"/>
    </location>
</feature>
<feature type="transmembrane region" description="Helical" evidence="9">
    <location>
        <begin position="472"/>
        <end position="491"/>
    </location>
</feature>
<feature type="transmembrane region" description="Helical" evidence="9">
    <location>
        <begin position="178"/>
        <end position="199"/>
    </location>
</feature>
<evidence type="ECO:0000256" key="8">
    <source>
        <dbReference type="SAM" id="MobiDB-lite"/>
    </source>
</evidence>
<feature type="transmembrane region" description="Helical" evidence="9">
    <location>
        <begin position="440"/>
        <end position="460"/>
    </location>
</feature>
<feature type="region of interest" description="Disordered" evidence="8">
    <location>
        <begin position="533"/>
        <end position="581"/>
    </location>
</feature>
<feature type="compositionally biased region" description="Basic and acidic residues" evidence="8">
    <location>
        <begin position="567"/>
        <end position="581"/>
    </location>
</feature>
<keyword evidence="3" id="KW-0813">Transport</keyword>
<dbReference type="PANTHER" id="PTHR43549:SF2">
    <property type="entry name" value="MULTIDRUG RESISTANCE PROTEIN NORM-RELATED"/>
    <property type="match status" value="1"/>
</dbReference>
<feature type="region of interest" description="Disordered" evidence="8">
    <location>
        <begin position="1"/>
        <end position="42"/>
    </location>
</feature>
<reference evidence="10 11" key="1">
    <citation type="submission" date="2024-04" db="EMBL/GenBank/DDBJ databases">
        <title>Tritrichomonas musculus Genome.</title>
        <authorList>
            <person name="Alves-Ferreira E."/>
            <person name="Grigg M."/>
            <person name="Lorenzi H."/>
            <person name="Galac M."/>
        </authorList>
    </citation>
    <scope>NUCLEOTIDE SEQUENCE [LARGE SCALE GENOMIC DNA]</scope>
    <source>
        <strain evidence="10 11">EAF2021</strain>
    </source>
</reference>
<evidence type="ECO:0000256" key="1">
    <source>
        <dbReference type="ARBA" id="ARBA00004651"/>
    </source>
</evidence>
<evidence type="ECO:0000256" key="5">
    <source>
        <dbReference type="ARBA" id="ARBA00022692"/>
    </source>
</evidence>
<gene>
    <name evidence="10" type="ORF">M9Y10_026959</name>
</gene>
<dbReference type="CDD" id="cd12082">
    <property type="entry name" value="MATE_like"/>
    <property type="match status" value="1"/>
</dbReference>
<sequence length="581" mass="64719">MEENLKEELLSNNDNLNDQSNDTKQNITTNTTQTTRPGERELTEEDIRLGGKPPLQTVCLLSSGPLISQVTNSLYGIINTIWISKALGDSGLTAISTYQNFDTIGRCFASFLQVSATTKIASLFGEGLNSEASQVLTDLLRFSVVCSIISPSLFIPLSKICVRWFGADEYITNLGFKYIIPNLCLSIIPAVFLICCGCLQAEGRSWLFSITQITALCLEMFVFCPLFLLVFKTGIAGAAIANGIAELIPSIVVLFMYYRGKFGIKPQFSQMLKKFSPHSFEALKLGLAQLILQLSWAIPGVIVRKLFGLSSGNDTNVFNNVMAAFNTFNRLWGIEEAVPNAINIGFIPAASWAFGAKQYMRIIWLLIHALWISVVWCSLSMILTMGFPVQMAKIFSNTPEYLEWAKKIIRNGNISTCVCEIPGIITSLLQAMKLGNQASLLSFLVQLLPVPIAALILYYTDKHNIGRLIYCYPIQTFFGIAVSIPYIVVALRTIIKSHKQQLIEDDNDLENHPERELNEMSVSSVEQIIKENSTSYENISKDQNEKEIKENGKEESYDIAETASIELFHDPQIDENAKNDI</sequence>
<name>A0ABR2H564_9EUKA</name>
<dbReference type="Pfam" id="PF01554">
    <property type="entry name" value="MatE"/>
    <property type="match status" value="2"/>
</dbReference>
<dbReference type="PANTHER" id="PTHR43549">
    <property type="entry name" value="MULTIDRUG RESISTANCE PROTEIN YPNP-RELATED"/>
    <property type="match status" value="1"/>
</dbReference>
<evidence type="ECO:0000313" key="11">
    <source>
        <dbReference type="Proteomes" id="UP001470230"/>
    </source>
</evidence>
<proteinExistence type="inferred from homology"/>
<evidence type="ECO:0000256" key="4">
    <source>
        <dbReference type="ARBA" id="ARBA00022475"/>
    </source>
</evidence>
<evidence type="ECO:0000313" key="10">
    <source>
        <dbReference type="EMBL" id="KAK8841345.1"/>
    </source>
</evidence>
<evidence type="ECO:0000256" key="2">
    <source>
        <dbReference type="ARBA" id="ARBA00010199"/>
    </source>
</evidence>
<protein>
    <recommendedName>
        <fullName evidence="12">MatE family protein</fullName>
    </recommendedName>
</protein>
<dbReference type="InterPro" id="IPR052031">
    <property type="entry name" value="Membrane_Transporter-Flippase"/>
</dbReference>
<evidence type="ECO:0000256" key="6">
    <source>
        <dbReference type="ARBA" id="ARBA00022989"/>
    </source>
</evidence>
<dbReference type="Proteomes" id="UP001470230">
    <property type="component" value="Unassembled WGS sequence"/>
</dbReference>
<evidence type="ECO:0000256" key="9">
    <source>
        <dbReference type="SAM" id="Phobius"/>
    </source>
</evidence>
<keyword evidence="7 9" id="KW-0472">Membrane</keyword>
<comment type="subcellular location">
    <subcellularLocation>
        <location evidence="1">Cell membrane</location>
        <topology evidence="1">Multi-pass membrane protein</topology>
    </subcellularLocation>
</comment>
<dbReference type="InterPro" id="IPR002528">
    <property type="entry name" value="MATE_fam"/>
</dbReference>
<evidence type="ECO:0000256" key="3">
    <source>
        <dbReference type="ARBA" id="ARBA00022448"/>
    </source>
</evidence>
<keyword evidence="4" id="KW-1003">Cell membrane</keyword>
<keyword evidence="6 9" id="KW-1133">Transmembrane helix</keyword>
<keyword evidence="11" id="KW-1185">Reference proteome</keyword>
<evidence type="ECO:0000256" key="7">
    <source>
        <dbReference type="ARBA" id="ARBA00023136"/>
    </source>
</evidence>
<keyword evidence="5 9" id="KW-0812">Transmembrane</keyword>
<feature type="transmembrane region" description="Helical" evidence="9">
    <location>
        <begin position="206"/>
        <end position="229"/>
    </location>
</feature>
<feature type="compositionally biased region" description="Low complexity" evidence="8">
    <location>
        <begin position="10"/>
        <end position="35"/>
    </location>
</feature>
<evidence type="ECO:0008006" key="12">
    <source>
        <dbReference type="Google" id="ProtNLM"/>
    </source>
</evidence>
<accession>A0ABR2H564</accession>
<dbReference type="EMBL" id="JAPFFF010000041">
    <property type="protein sequence ID" value="KAK8841345.1"/>
    <property type="molecule type" value="Genomic_DNA"/>
</dbReference>
<comment type="caution">
    <text evidence="10">The sequence shown here is derived from an EMBL/GenBank/DDBJ whole genome shotgun (WGS) entry which is preliminary data.</text>
</comment>
<feature type="compositionally biased region" description="Basic and acidic residues" evidence="8">
    <location>
        <begin position="539"/>
        <end position="556"/>
    </location>
</feature>
<organism evidence="10 11">
    <name type="scientific">Tritrichomonas musculus</name>
    <dbReference type="NCBI Taxonomy" id="1915356"/>
    <lineage>
        <taxon>Eukaryota</taxon>
        <taxon>Metamonada</taxon>
        <taxon>Parabasalia</taxon>
        <taxon>Tritrichomonadida</taxon>
        <taxon>Tritrichomonadidae</taxon>
        <taxon>Tritrichomonas</taxon>
    </lineage>
</organism>
<comment type="similarity">
    <text evidence="2">Belongs to the multi antimicrobial extrusion (MATE) (TC 2.A.66.1) family.</text>
</comment>
<feature type="transmembrane region" description="Helical" evidence="9">
    <location>
        <begin position="362"/>
        <end position="383"/>
    </location>
</feature>